<evidence type="ECO:0000313" key="3">
    <source>
        <dbReference type="EMBL" id="CBK24132.2"/>
    </source>
</evidence>
<feature type="compositionally biased region" description="Basic residues" evidence="1">
    <location>
        <begin position="516"/>
        <end position="527"/>
    </location>
</feature>
<feature type="compositionally biased region" description="Basic and acidic residues" evidence="1">
    <location>
        <begin position="185"/>
        <end position="505"/>
    </location>
</feature>
<dbReference type="Proteomes" id="UP000008312">
    <property type="component" value="Unassembled WGS sequence"/>
</dbReference>
<dbReference type="AlphaFoldDB" id="D8M7U3"/>
<gene>
    <name evidence="3" type="ORF">GSBLH_T00003900001</name>
</gene>
<protein>
    <submittedName>
        <fullName evidence="3">Uncharacterized protein</fullName>
    </submittedName>
</protein>
<proteinExistence type="predicted"/>
<sequence length="758" mass="87066">MTYFSYICIFTIICCIITTGSAASLYTENAVNEENYNSAVDHTSIENSDFSKFYVRDKLRSLNLANLDLSDSSANNKISRSKENSLHGLNNENTAKEVNEYTDLSIPSIALSRDTERKLQDHKAHSKVVKHSVILPLVEAYYPKTKAEAEEGSAKLSSTDVSSNGPKDITTDGVANTNVTFTTKLHNDTENKEAVEQKEEKKEAVEENEEKKEAIEENEEKKEAVEENEEKKEVVEDNEEKKEAVEENEEKKEAVEENEEKKEAVEDNEEKKEAVEENEEKKEVVEDKEEKKEAVEENEEKKEAVEDNEEKKEAVEENEEKKEAVEENEEKKEAVEENEEKKEAVEENEEKKEAVEENEEKKEAVEENEEKKEAVEENEEKKEAVEENEEKKEAVEENEEKKEAVEDKEEKKEAVEENEEKKEAVEENEEKKEAVEDKEEKKEAVEDKEEKKEAVEENEEKKEAVEENEEKKEAVEDKEEKKEAVEENEEKKEVVEDNEEKKDSQVMEQITSTNKSQKRRKIHKRKSSQINQMVVSPTTQDMNQSSTKEPNTNKDSLYIDNLKLDNINNIALINTSSPQSTEVHPSSTALPVMPDAVLLSNKDKEQHKQIEAIVSKSNSVPESIAKDAVDPGKPDEMSSPSMNSDLSHRSRDPVHHPEYPYDRPYHLRSSEGYRGRLRFNAKIIRKNIIEVQISSHQDVSCYIIGRSGQRSPKTTIYSTKGRTRHIHLSSWFTPYQVECGDNDVCTVTERGLMSRWMA</sequence>
<keyword evidence="2" id="KW-0732">Signal</keyword>
<feature type="compositionally biased region" description="Basic and acidic residues" evidence="1">
    <location>
        <begin position="624"/>
        <end position="636"/>
    </location>
</feature>
<dbReference type="InParanoid" id="D8M7U3"/>
<feature type="region of interest" description="Disordered" evidence="1">
    <location>
        <begin position="618"/>
        <end position="663"/>
    </location>
</feature>
<feature type="signal peptide" evidence="2">
    <location>
        <begin position="1"/>
        <end position="22"/>
    </location>
</feature>
<dbReference type="OMA" id="ICCIITT"/>
<evidence type="ECO:0000256" key="1">
    <source>
        <dbReference type="SAM" id="MobiDB-lite"/>
    </source>
</evidence>
<dbReference type="RefSeq" id="XP_012898180.1">
    <property type="nucleotide sequence ID" value="XM_013042726.1"/>
</dbReference>
<feature type="compositionally biased region" description="Polar residues" evidence="1">
    <location>
        <begin position="506"/>
        <end position="515"/>
    </location>
</feature>
<organism evidence="3">
    <name type="scientific">Blastocystis hominis</name>
    <dbReference type="NCBI Taxonomy" id="12968"/>
    <lineage>
        <taxon>Eukaryota</taxon>
        <taxon>Sar</taxon>
        <taxon>Stramenopiles</taxon>
        <taxon>Bigyra</taxon>
        <taxon>Opalozoa</taxon>
        <taxon>Opalinata</taxon>
        <taxon>Blastocystidae</taxon>
        <taxon>Blastocystis</taxon>
    </lineage>
</organism>
<name>D8M7U3_BLAHO</name>
<evidence type="ECO:0000313" key="4">
    <source>
        <dbReference type="Proteomes" id="UP000008312"/>
    </source>
</evidence>
<dbReference type="GeneID" id="24920959"/>
<feature type="compositionally biased region" description="Basic and acidic residues" evidence="1">
    <location>
        <begin position="646"/>
        <end position="663"/>
    </location>
</feature>
<feature type="compositionally biased region" description="Polar residues" evidence="1">
    <location>
        <begin position="155"/>
        <end position="165"/>
    </location>
</feature>
<feature type="compositionally biased region" description="Polar residues" evidence="1">
    <location>
        <begin position="528"/>
        <end position="555"/>
    </location>
</feature>
<feature type="compositionally biased region" description="Polar residues" evidence="1">
    <location>
        <begin position="173"/>
        <end position="184"/>
    </location>
</feature>
<accession>D8M7U3</accession>
<feature type="chain" id="PRO_5003117789" evidence="2">
    <location>
        <begin position="23"/>
        <end position="758"/>
    </location>
</feature>
<feature type="region of interest" description="Disordered" evidence="1">
    <location>
        <begin position="148"/>
        <end position="555"/>
    </location>
</feature>
<evidence type="ECO:0000256" key="2">
    <source>
        <dbReference type="SAM" id="SignalP"/>
    </source>
</evidence>
<reference evidence="3" key="1">
    <citation type="submission" date="2010-02" db="EMBL/GenBank/DDBJ databases">
        <title>Sequencing and annotation of the Blastocystis hominis genome.</title>
        <authorList>
            <person name="Wincker P."/>
        </authorList>
    </citation>
    <scope>NUCLEOTIDE SEQUENCE</scope>
    <source>
        <strain evidence="3">Singapore isolate B</strain>
    </source>
</reference>
<dbReference type="EMBL" id="FN668672">
    <property type="protein sequence ID" value="CBK24132.2"/>
    <property type="molecule type" value="Genomic_DNA"/>
</dbReference>
<keyword evidence="4" id="KW-1185">Reference proteome</keyword>